<dbReference type="SUPFAM" id="SSF50249">
    <property type="entry name" value="Nucleic acid-binding proteins"/>
    <property type="match status" value="1"/>
</dbReference>
<sequence>MHNFIRPLYHERVVKVHPGRLDVVTGHAHFGVEYQAIVFKPYKNEVLPTEVSLVTEQGFWCQAGPLEIFVGIDGIPKDYIFNPTDKLYSSEDEDKLICKGSRCRIRILGMTVDADKFKVVGTMKGPYLGPDS</sequence>
<accession>A0A7S3YC31</accession>
<dbReference type="EMBL" id="HBIV01003446">
    <property type="protein sequence ID" value="CAE0647289.1"/>
    <property type="molecule type" value="Transcribed_RNA"/>
</dbReference>
<gene>
    <name evidence="1" type="ORF">LGLO00237_LOCUS2352</name>
</gene>
<reference evidence="1" key="1">
    <citation type="submission" date="2021-01" db="EMBL/GenBank/DDBJ databases">
        <authorList>
            <person name="Corre E."/>
            <person name="Pelletier E."/>
            <person name="Niang G."/>
            <person name="Scheremetjew M."/>
            <person name="Finn R."/>
            <person name="Kale V."/>
            <person name="Holt S."/>
            <person name="Cochrane G."/>
            <person name="Meng A."/>
            <person name="Brown T."/>
            <person name="Cohen L."/>
        </authorList>
    </citation>
    <scope>NUCLEOTIDE SEQUENCE</scope>
    <source>
        <strain evidence="1">CCCM811</strain>
    </source>
</reference>
<organism evidence="1">
    <name type="scientific">Lotharella globosa</name>
    <dbReference type="NCBI Taxonomy" id="91324"/>
    <lineage>
        <taxon>Eukaryota</taxon>
        <taxon>Sar</taxon>
        <taxon>Rhizaria</taxon>
        <taxon>Cercozoa</taxon>
        <taxon>Chlorarachniophyceae</taxon>
        <taxon>Lotharella</taxon>
    </lineage>
</organism>
<dbReference type="Gene3D" id="2.40.50.140">
    <property type="entry name" value="Nucleic acid-binding proteins"/>
    <property type="match status" value="1"/>
</dbReference>
<protein>
    <recommendedName>
        <fullName evidence="2">DNA-directed RNA polymerase II subunit RPB7</fullName>
    </recommendedName>
</protein>
<proteinExistence type="predicted"/>
<dbReference type="AlphaFoldDB" id="A0A7S3YC31"/>
<dbReference type="InterPro" id="IPR012340">
    <property type="entry name" value="NA-bd_OB-fold"/>
</dbReference>
<name>A0A7S3YC31_9EUKA</name>
<evidence type="ECO:0000313" key="1">
    <source>
        <dbReference type="EMBL" id="CAE0647289.1"/>
    </source>
</evidence>
<evidence type="ECO:0008006" key="2">
    <source>
        <dbReference type="Google" id="ProtNLM"/>
    </source>
</evidence>